<dbReference type="Gene3D" id="3.20.20.150">
    <property type="entry name" value="Divalent-metal-dependent TIM barrel enzymes"/>
    <property type="match status" value="1"/>
</dbReference>
<evidence type="ECO:0000259" key="4">
    <source>
        <dbReference type="Pfam" id="PF01261"/>
    </source>
</evidence>
<keyword evidence="1 2" id="KW-0413">Isomerase</keyword>
<evidence type="ECO:0000313" key="6">
    <source>
        <dbReference type="Proteomes" id="UP000604381"/>
    </source>
</evidence>
<dbReference type="Pfam" id="PF01261">
    <property type="entry name" value="AP_endonuc_2"/>
    <property type="match status" value="1"/>
</dbReference>
<accession>A0A930UD40</accession>
<evidence type="ECO:0000256" key="2">
    <source>
        <dbReference type="PIRNR" id="PIRNR006241"/>
    </source>
</evidence>
<evidence type="ECO:0000256" key="3">
    <source>
        <dbReference type="PIRSR" id="PIRSR006241-50"/>
    </source>
</evidence>
<dbReference type="SUPFAM" id="SSF51658">
    <property type="entry name" value="Xylose isomerase-like"/>
    <property type="match status" value="1"/>
</dbReference>
<dbReference type="GO" id="GO:0008903">
    <property type="term" value="F:hydroxypyruvate isomerase activity"/>
    <property type="evidence" value="ECO:0007669"/>
    <property type="project" value="TreeGrafter"/>
</dbReference>
<dbReference type="PIRSF" id="PIRSF006241">
    <property type="entry name" value="HyI"/>
    <property type="match status" value="1"/>
</dbReference>
<protein>
    <submittedName>
        <fullName evidence="5">TIM barrel protein</fullName>
    </submittedName>
</protein>
<keyword evidence="6" id="KW-1185">Reference proteome</keyword>
<dbReference type="InterPro" id="IPR013022">
    <property type="entry name" value="Xyl_isomerase-like_TIM-brl"/>
</dbReference>
<dbReference type="Proteomes" id="UP000604381">
    <property type="component" value="Unassembled WGS sequence"/>
</dbReference>
<sequence length="257" mass="26985">MPRFSANLGLLWQELPLPDAIAAAKQAGFAAVECHWPYEEDAAAVKRALADAGLPLLGLNTLRGDAAAGEVGLAAVPDRSDEARRHIDQAVACAAELGCAAIHVMAGKATGAEAHAAFAASLAYAAEQAAPHSIAILIEPLNGYDFPGYFLTSTAQARALIEEVGAPDVKLMYDCYHLQLLEGDLSNGLQRNMDIIGHIQFAAVPDRGAPDHGEVDYGHVFARIDELGYSAPLGAEYKPAGGDTAASLAWLRRFGQG</sequence>
<dbReference type="EMBL" id="JADHEI010000033">
    <property type="protein sequence ID" value="MBF2735358.1"/>
    <property type="molecule type" value="Genomic_DNA"/>
</dbReference>
<evidence type="ECO:0000313" key="5">
    <source>
        <dbReference type="EMBL" id="MBF2735358.1"/>
    </source>
</evidence>
<dbReference type="InterPro" id="IPR050417">
    <property type="entry name" value="Sugar_Epim/Isomerase"/>
</dbReference>
<dbReference type="PANTHER" id="PTHR43489:SF6">
    <property type="entry name" value="HYDROXYPYRUVATE ISOMERASE-RELATED"/>
    <property type="match status" value="1"/>
</dbReference>
<comment type="similarity">
    <text evidence="2">Belongs to the hyi family.</text>
</comment>
<dbReference type="PANTHER" id="PTHR43489">
    <property type="entry name" value="ISOMERASE"/>
    <property type="match status" value="1"/>
</dbReference>
<proteinExistence type="inferred from homology"/>
<gene>
    <name evidence="5" type="ORF">ISN26_04650</name>
</gene>
<reference evidence="5" key="1">
    <citation type="submission" date="2020-10" db="EMBL/GenBank/DDBJ databases">
        <title>An improved Amphimedon queenslandica hologenome assembly reveals how three proteobacterial symbionts can extend the metabolic phenotypic of their marine sponge host.</title>
        <authorList>
            <person name="Degnan B."/>
            <person name="Degnan S."/>
            <person name="Xiang X."/>
        </authorList>
    </citation>
    <scope>NUCLEOTIDE SEQUENCE</scope>
    <source>
        <strain evidence="5">AqS2</strain>
    </source>
</reference>
<dbReference type="AlphaFoldDB" id="A0A930UD40"/>
<dbReference type="FunFam" id="3.20.20.150:FF:000007">
    <property type="entry name" value="Hydroxypyruvate isomerase"/>
    <property type="match status" value="1"/>
</dbReference>
<comment type="caution">
    <text evidence="5">The sequence shown here is derived from an EMBL/GenBank/DDBJ whole genome shotgun (WGS) entry which is preliminary data.</text>
</comment>
<evidence type="ECO:0000256" key="1">
    <source>
        <dbReference type="ARBA" id="ARBA00023235"/>
    </source>
</evidence>
<feature type="active site" description="Proton donor/acceptor" evidence="3">
    <location>
        <position position="139"/>
    </location>
</feature>
<name>A0A930UD40_9GAMM</name>
<dbReference type="InterPro" id="IPR026040">
    <property type="entry name" value="HyI-like"/>
</dbReference>
<organism evidence="5 6">
    <name type="scientific">Candidatus Amphirhobacter heronislandensis</name>
    <dbReference type="NCBI Taxonomy" id="1732024"/>
    <lineage>
        <taxon>Bacteria</taxon>
        <taxon>Pseudomonadati</taxon>
        <taxon>Pseudomonadota</taxon>
        <taxon>Gammaproteobacteria</taxon>
        <taxon>Candidatus Tethybacterales</taxon>
        <taxon>Candidatus Tethybacteraceae</taxon>
        <taxon>Candidatus Amphirhobacter</taxon>
    </lineage>
</organism>
<feature type="domain" description="Xylose isomerase-like TIM barrel" evidence="4">
    <location>
        <begin position="21"/>
        <end position="253"/>
    </location>
</feature>
<dbReference type="GO" id="GO:0046487">
    <property type="term" value="P:glyoxylate metabolic process"/>
    <property type="evidence" value="ECO:0007669"/>
    <property type="project" value="TreeGrafter"/>
</dbReference>
<dbReference type="InterPro" id="IPR036237">
    <property type="entry name" value="Xyl_isomerase-like_sf"/>
</dbReference>
<feature type="active site" description="Proton donor/acceptor" evidence="3">
    <location>
        <position position="236"/>
    </location>
</feature>